<dbReference type="InterPro" id="IPR009057">
    <property type="entry name" value="Homeodomain-like_sf"/>
</dbReference>
<accession>A0A7X0MH98</accession>
<dbReference type="Proteomes" id="UP000521017">
    <property type="component" value="Unassembled WGS sequence"/>
</dbReference>
<dbReference type="RefSeq" id="WP_184622877.1">
    <property type="nucleotide sequence ID" value="NZ_JACHCC010000002.1"/>
</dbReference>
<comment type="caution">
    <text evidence="5">The sequence shown here is derived from an EMBL/GenBank/DDBJ whole genome shotgun (WGS) entry which is preliminary data.</text>
</comment>
<dbReference type="PANTHER" id="PTHR43280">
    <property type="entry name" value="ARAC-FAMILY TRANSCRIPTIONAL REGULATOR"/>
    <property type="match status" value="1"/>
</dbReference>
<evidence type="ECO:0000313" key="6">
    <source>
        <dbReference type="Proteomes" id="UP000521017"/>
    </source>
</evidence>
<evidence type="ECO:0000256" key="1">
    <source>
        <dbReference type="ARBA" id="ARBA00023015"/>
    </source>
</evidence>
<name>A0A7X0MH98_9SPHI</name>
<organism evidence="5 6">
    <name type="scientific">Pedobacter cryoconitis</name>
    <dbReference type="NCBI Taxonomy" id="188932"/>
    <lineage>
        <taxon>Bacteria</taxon>
        <taxon>Pseudomonadati</taxon>
        <taxon>Bacteroidota</taxon>
        <taxon>Sphingobacteriia</taxon>
        <taxon>Sphingobacteriales</taxon>
        <taxon>Sphingobacteriaceae</taxon>
        <taxon>Pedobacter</taxon>
    </lineage>
</organism>
<feature type="domain" description="HTH araC/xylS-type" evidence="4">
    <location>
        <begin position="191"/>
        <end position="301"/>
    </location>
</feature>
<dbReference type="AlphaFoldDB" id="A0A7X0MH98"/>
<keyword evidence="3" id="KW-0804">Transcription</keyword>
<evidence type="ECO:0000256" key="3">
    <source>
        <dbReference type="ARBA" id="ARBA00023163"/>
    </source>
</evidence>
<dbReference type="InterPro" id="IPR018060">
    <property type="entry name" value="HTH_AraC"/>
</dbReference>
<proteinExistence type="predicted"/>
<dbReference type="GO" id="GO:0043565">
    <property type="term" value="F:sequence-specific DNA binding"/>
    <property type="evidence" value="ECO:0007669"/>
    <property type="project" value="InterPro"/>
</dbReference>
<dbReference type="SUPFAM" id="SSF46689">
    <property type="entry name" value="Homeodomain-like"/>
    <property type="match status" value="1"/>
</dbReference>
<gene>
    <name evidence="5" type="ORF">HDF25_000738</name>
</gene>
<evidence type="ECO:0000256" key="2">
    <source>
        <dbReference type="ARBA" id="ARBA00023125"/>
    </source>
</evidence>
<dbReference type="Pfam" id="PF12833">
    <property type="entry name" value="HTH_18"/>
    <property type="match status" value="1"/>
</dbReference>
<sequence>MQTTIETLGEFYKRTNQQIPADLLNPSGDSSHFNAQSRCYCNKVTPYNRRDHYKLCLTIGAGRLRFADKVIEVDQPALVFSNPSVPYSWESLTEKQEGYLCLFNDSFISTELRKGLEHLCPLFNPAMDPVYFLNKEQTELVSGYFVQMIAEQNSEYEYKFEVIRSILKLIIHQGVKIHTENNQVIQKDVPDRITPMFIELLERQFPVDSPENPLKLKSASEFASQLNVHVNHLNHVIKSHTGKTTTQMISSRIVDEAKTLLKNTDWDVAEIGYCLGFEYPAHFNNYFKRHTGLTPSVFKYNN</sequence>
<dbReference type="GO" id="GO:0003700">
    <property type="term" value="F:DNA-binding transcription factor activity"/>
    <property type="evidence" value="ECO:0007669"/>
    <property type="project" value="InterPro"/>
</dbReference>
<evidence type="ECO:0000259" key="4">
    <source>
        <dbReference type="PROSITE" id="PS01124"/>
    </source>
</evidence>
<reference evidence="5 6" key="1">
    <citation type="submission" date="2020-08" db="EMBL/GenBank/DDBJ databases">
        <title>Genomic Encyclopedia of Type Strains, Phase IV (KMG-V): Genome sequencing to study the core and pangenomes of soil and plant-associated prokaryotes.</title>
        <authorList>
            <person name="Whitman W."/>
        </authorList>
    </citation>
    <scope>NUCLEOTIDE SEQUENCE [LARGE SCALE GENOMIC DNA]</scope>
    <source>
        <strain evidence="5 6">M2T3</strain>
    </source>
</reference>
<protein>
    <submittedName>
        <fullName evidence="5">AraC-like DNA-binding protein</fullName>
    </submittedName>
</protein>
<dbReference type="PROSITE" id="PS01124">
    <property type="entry name" value="HTH_ARAC_FAMILY_2"/>
    <property type="match status" value="1"/>
</dbReference>
<keyword evidence="1" id="KW-0805">Transcription regulation</keyword>
<dbReference type="SMART" id="SM00342">
    <property type="entry name" value="HTH_ARAC"/>
    <property type="match status" value="1"/>
</dbReference>
<dbReference type="Gene3D" id="1.10.10.60">
    <property type="entry name" value="Homeodomain-like"/>
    <property type="match status" value="1"/>
</dbReference>
<dbReference type="EMBL" id="JACHCC010000002">
    <property type="protein sequence ID" value="MBB6498601.1"/>
    <property type="molecule type" value="Genomic_DNA"/>
</dbReference>
<keyword evidence="2 5" id="KW-0238">DNA-binding</keyword>
<evidence type="ECO:0000313" key="5">
    <source>
        <dbReference type="EMBL" id="MBB6498601.1"/>
    </source>
</evidence>
<dbReference type="PANTHER" id="PTHR43280:SF32">
    <property type="entry name" value="TRANSCRIPTIONAL REGULATORY PROTEIN"/>
    <property type="match status" value="1"/>
</dbReference>